<dbReference type="InterPro" id="IPR000515">
    <property type="entry name" value="MetI-like"/>
</dbReference>
<dbReference type="Proteomes" id="UP000229081">
    <property type="component" value="Chromosome"/>
</dbReference>
<sequence length="263" mass="28019">MEGGMTALLSRGWARAGIGLIAPGLFLLWWQVQAQSGGAHALAFAPLQSVGAAFVELAVHGSLFSDMASTLSRSLSGLAIGGTLGIALGVAMAIWRPLDRLLHPLLQAIRQVPLMGWLPLLGLWVGTGQGTELIVVSLSAFFPTLLNSFEGVAGVEGRFVEVGQIYGFTPLQRFRLILLPAAMPLILTGLTQGLAFAWIASIASEILLGVGGGLGVTMQLAQMQQRIDIILVAILVTAALGFTINRLFLRLRQHLLRWQAPLR</sequence>
<keyword evidence="10" id="KW-1185">Reference proteome</keyword>
<dbReference type="AlphaFoldDB" id="A0A2K8MKS3"/>
<feature type="transmembrane region" description="Helical" evidence="7">
    <location>
        <begin position="42"/>
        <end position="63"/>
    </location>
</feature>
<dbReference type="GO" id="GO:0055085">
    <property type="term" value="P:transmembrane transport"/>
    <property type="evidence" value="ECO:0007669"/>
    <property type="project" value="InterPro"/>
</dbReference>
<dbReference type="EMBL" id="CP024923">
    <property type="protein sequence ID" value="ATY34445.1"/>
    <property type="molecule type" value="Genomic_DNA"/>
</dbReference>
<evidence type="ECO:0000313" key="10">
    <source>
        <dbReference type="Proteomes" id="UP000229081"/>
    </source>
</evidence>
<evidence type="ECO:0000256" key="2">
    <source>
        <dbReference type="ARBA" id="ARBA00022448"/>
    </source>
</evidence>
<evidence type="ECO:0000256" key="1">
    <source>
        <dbReference type="ARBA" id="ARBA00004651"/>
    </source>
</evidence>
<accession>A0A2K8MKS3</accession>
<dbReference type="Pfam" id="PF00528">
    <property type="entry name" value="BPD_transp_1"/>
    <property type="match status" value="1"/>
</dbReference>
<feature type="transmembrane region" description="Helical" evidence="7">
    <location>
        <begin position="12"/>
        <end position="30"/>
    </location>
</feature>
<feature type="transmembrane region" description="Helical" evidence="7">
    <location>
        <begin position="229"/>
        <end position="249"/>
    </location>
</feature>
<evidence type="ECO:0000256" key="5">
    <source>
        <dbReference type="ARBA" id="ARBA00022989"/>
    </source>
</evidence>
<comment type="subcellular location">
    <subcellularLocation>
        <location evidence="1 7">Cell membrane</location>
        <topology evidence="1 7">Multi-pass membrane protein</topology>
    </subcellularLocation>
</comment>
<dbReference type="SUPFAM" id="SSF161098">
    <property type="entry name" value="MetI-like"/>
    <property type="match status" value="1"/>
</dbReference>
<dbReference type="PROSITE" id="PS50928">
    <property type="entry name" value="ABC_TM1"/>
    <property type="match status" value="1"/>
</dbReference>
<reference evidence="9 10" key="1">
    <citation type="submission" date="2017-11" db="EMBL/GenBank/DDBJ databases">
        <title>Complete genome sequence of Sphingomonas sp. Strain Cra20, a psychrotolerant potential plant growth promoting rhizobacteria.</title>
        <authorList>
            <person name="Luo Y."/>
        </authorList>
    </citation>
    <scope>NUCLEOTIDE SEQUENCE [LARGE SCALE GENOMIC DNA]</scope>
    <source>
        <strain evidence="9 10">Cra20</strain>
    </source>
</reference>
<dbReference type="PANTHER" id="PTHR30151">
    <property type="entry name" value="ALKANE SULFONATE ABC TRANSPORTER-RELATED, MEMBRANE SUBUNIT"/>
    <property type="match status" value="1"/>
</dbReference>
<dbReference type="OrthoDB" id="9799271at2"/>
<evidence type="ECO:0000256" key="3">
    <source>
        <dbReference type="ARBA" id="ARBA00022475"/>
    </source>
</evidence>
<feature type="transmembrane region" description="Helical" evidence="7">
    <location>
        <begin position="75"/>
        <end position="95"/>
    </location>
</feature>
<keyword evidence="6 7" id="KW-0472">Membrane</keyword>
<organism evidence="9 10">
    <name type="scientific">Sphingomonas psychrotolerans</name>
    <dbReference type="NCBI Taxonomy" id="1327635"/>
    <lineage>
        <taxon>Bacteria</taxon>
        <taxon>Pseudomonadati</taxon>
        <taxon>Pseudomonadota</taxon>
        <taxon>Alphaproteobacteria</taxon>
        <taxon>Sphingomonadales</taxon>
        <taxon>Sphingomonadaceae</taxon>
        <taxon>Sphingomonas</taxon>
    </lineage>
</organism>
<keyword evidence="4 7" id="KW-0812">Transmembrane</keyword>
<comment type="similarity">
    <text evidence="7">Belongs to the binding-protein-dependent transport system permease family.</text>
</comment>
<dbReference type="CDD" id="cd06261">
    <property type="entry name" value="TM_PBP2"/>
    <property type="match status" value="1"/>
</dbReference>
<evidence type="ECO:0000256" key="7">
    <source>
        <dbReference type="RuleBase" id="RU363032"/>
    </source>
</evidence>
<evidence type="ECO:0000256" key="6">
    <source>
        <dbReference type="ARBA" id="ARBA00023136"/>
    </source>
</evidence>
<keyword evidence="2 7" id="KW-0813">Transport</keyword>
<evidence type="ECO:0000313" key="9">
    <source>
        <dbReference type="EMBL" id="ATY34445.1"/>
    </source>
</evidence>
<keyword evidence="3" id="KW-1003">Cell membrane</keyword>
<proteinExistence type="inferred from homology"/>
<evidence type="ECO:0000259" key="8">
    <source>
        <dbReference type="PROSITE" id="PS50928"/>
    </source>
</evidence>
<dbReference type="InterPro" id="IPR035906">
    <property type="entry name" value="MetI-like_sf"/>
</dbReference>
<gene>
    <name evidence="9" type="ORF">CVN68_05775</name>
</gene>
<dbReference type="KEGG" id="sphc:CVN68_05775"/>
<dbReference type="Gene3D" id="1.10.3720.10">
    <property type="entry name" value="MetI-like"/>
    <property type="match status" value="1"/>
</dbReference>
<feature type="transmembrane region" description="Helical" evidence="7">
    <location>
        <begin position="176"/>
        <end position="199"/>
    </location>
</feature>
<protein>
    <submittedName>
        <fullName evidence="9">ABC transporter permease</fullName>
    </submittedName>
</protein>
<dbReference type="PANTHER" id="PTHR30151:SF38">
    <property type="entry name" value="ALIPHATIC SULFONATES TRANSPORT PERMEASE PROTEIN SSUC-RELATED"/>
    <property type="match status" value="1"/>
</dbReference>
<feature type="domain" description="ABC transmembrane type-1" evidence="8">
    <location>
        <begin position="67"/>
        <end position="248"/>
    </location>
</feature>
<name>A0A2K8MKS3_9SPHN</name>
<dbReference type="GO" id="GO:0005886">
    <property type="term" value="C:plasma membrane"/>
    <property type="evidence" value="ECO:0007669"/>
    <property type="project" value="UniProtKB-SubCell"/>
</dbReference>
<evidence type="ECO:0000256" key="4">
    <source>
        <dbReference type="ARBA" id="ARBA00022692"/>
    </source>
</evidence>
<keyword evidence="5 7" id="KW-1133">Transmembrane helix</keyword>